<accession>A0A6L2KJJ4</accession>
<dbReference type="AlphaFoldDB" id="A0A6L2KJJ4"/>
<protein>
    <submittedName>
        <fullName evidence="1">Uncharacterized protein</fullName>
    </submittedName>
</protein>
<organism evidence="1">
    <name type="scientific">Tanacetum cinerariifolium</name>
    <name type="common">Dalmatian daisy</name>
    <name type="synonym">Chrysanthemum cinerariifolium</name>
    <dbReference type="NCBI Taxonomy" id="118510"/>
    <lineage>
        <taxon>Eukaryota</taxon>
        <taxon>Viridiplantae</taxon>
        <taxon>Streptophyta</taxon>
        <taxon>Embryophyta</taxon>
        <taxon>Tracheophyta</taxon>
        <taxon>Spermatophyta</taxon>
        <taxon>Magnoliopsida</taxon>
        <taxon>eudicotyledons</taxon>
        <taxon>Gunneridae</taxon>
        <taxon>Pentapetalae</taxon>
        <taxon>asterids</taxon>
        <taxon>campanulids</taxon>
        <taxon>Asterales</taxon>
        <taxon>Asteraceae</taxon>
        <taxon>Asteroideae</taxon>
        <taxon>Anthemideae</taxon>
        <taxon>Anthemidinae</taxon>
        <taxon>Tanacetum</taxon>
    </lineage>
</organism>
<proteinExistence type="predicted"/>
<gene>
    <name evidence="1" type="ORF">Tci_021077</name>
</gene>
<evidence type="ECO:0000313" key="1">
    <source>
        <dbReference type="EMBL" id="GEU49099.1"/>
    </source>
</evidence>
<name>A0A6L2KJJ4_TANCI</name>
<reference evidence="1" key="1">
    <citation type="journal article" date="2019" name="Sci. Rep.">
        <title>Draft genome of Tanacetum cinerariifolium, the natural source of mosquito coil.</title>
        <authorList>
            <person name="Yamashiro T."/>
            <person name="Shiraishi A."/>
            <person name="Satake H."/>
            <person name="Nakayama K."/>
        </authorList>
    </citation>
    <scope>NUCLEOTIDE SEQUENCE</scope>
</reference>
<sequence length="121" mass="13828">MPLDNDASCKHSKRDVKSKAFFDCQISQLSLDKKQQHIFDVLNAYPFEITFLELVKLIIVYSHRYLIQVLIVMPLDNLEFSDSDDSSLRIHIASRLPVNSKTVELPTFTPPMGDSQRACLS</sequence>
<dbReference type="EMBL" id="BKCJ010002517">
    <property type="protein sequence ID" value="GEU49099.1"/>
    <property type="molecule type" value="Genomic_DNA"/>
</dbReference>
<comment type="caution">
    <text evidence="1">The sequence shown here is derived from an EMBL/GenBank/DDBJ whole genome shotgun (WGS) entry which is preliminary data.</text>
</comment>